<dbReference type="SUPFAM" id="SSF52047">
    <property type="entry name" value="RNI-like"/>
    <property type="match status" value="1"/>
</dbReference>
<evidence type="ECO:0008006" key="4">
    <source>
        <dbReference type="Google" id="ProtNLM"/>
    </source>
</evidence>
<protein>
    <recommendedName>
        <fullName evidence="4">F-box domain-containing protein</fullName>
    </recommendedName>
</protein>
<dbReference type="EMBL" id="BEXD01003279">
    <property type="protein sequence ID" value="GBC00715.1"/>
    <property type="molecule type" value="Genomic_DNA"/>
</dbReference>
<dbReference type="AlphaFoldDB" id="A0A2Z6RR63"/>
<dbReference type="EMBL" id="BLAL01000218">
    <property type="protein sequence ID" value="GES92866.1"/>
    <property type="molecule type" value="Genomic_DNA"/>
</dbReference>
<reference evidence="2" key="2">
    <citation type="submission" date="2019-10" db="EMBL/GenBank/DDBJ databases">
        <title>Conservation and host-specific expression of non-tandemly repeated heterogenous ribosome RNA gene in arbuscular mycorrhizal fungi.</title>
        <authorList>
            <person name="Maeda T."/>
            <person name="Kobayashi Y."/>
            <person name="Nakagawa T."/>
            <person name="Ezawa T."/>
            <person name="Yamaguchi K."/>
            <person name="Bino T."/>
            <person name="Nishimoto Y."/>
            <person name="Shigenobu S."/>
            <person name="Kawaguchi M."/>
        </authorList>
    </citation>
    <scope>NUCLEOTIDE SEQUENCE</scope>
    <source>
        <strain evidence="2">HR1</strain>
    </source>
</reference>
<proteinExistence type="predicted"/>
<dbReference type="OrthoDB" id="2313394at2759"/>
<comment type="caution">
    <text evidence="1">The sequence shown here is derived from an EMBL/GenBank/DDBJ whole genome shotgun (WGS) entry which is preliminary data.</text>
</comment>
<keyword evidence="3" id="KW-1185">Reference proteome</keyword>
<accession>A0A2Z6RR63</accession>
<evidence type="ECO:0000313" key="2">
    <source>
        <dbReference type="EMBL" id="GES92866.1"/>
    </source>
</evidence>
<reference evidence="1 3" key="1">
    <citation type="submission" date="2017-11" db="EMBL/GenBank/DDBJ databases">
        <title>The genome of Rhizophagus clarus HR1 reveals common genetic basis of auxotrophy among arbuscular mycorrhizal fungi.</title>
        <authorList>
            <person name="Kobayashi Y."/>
        </authorList>
    </citation>
    <scope>NUCLEOTIDE SEQUENCE [LARGE SCALE GENOMIC DNA]</scope>
    <source>
        <strain evidence="1 3">HR1</strain>
    </source>
</reference>
<evidence type="ECO:0000313" key="3">
    <source>
        <dbReference type="Proteomes" id="UP000247702"/>
    </source>
</evidence>
<dbReference type="InterPro" id="IPR032675">
    <property type="entry name" value="LRR_dom_sf"/>
</dbReference>
<dbReference type="Proteomes" id="UP000247702">
    <property type="component" value="Unassembled WGS sequence"/>
</dbReference>
<dbReference type="Proteomes" id="UP000615446">
    <property type="component" value="Unassembled WGS sequence"/>
</dbReference>
<gene>
    <name evidence="2" type="ORF">RCL2_001962200</name>
    <name evidence="1" type="ORF">RclHR1_03950011</name>
</gene>
<evidence type="ECO:0000313" key="1">
    <source>
        <dbReference type="EMBL" id="GBC00715.1"/>
    </source>
</evidence>
<organism evidence="1 3">
    <name type="scientific">Rhizophagus clarus</name>
    <dbReference type="NCBI Taxonomy" id="94130"/>
    <lineage>
        <taxon>Eukaryota</taxon>
        <taxon>Fungi</taxon>
        <taxon>Fungi incertae sedis</taxon>
        <taxon>Mucoromycota</taxon>
        <taxon>Glomeromycotina</taxon>
        <taxon>Glomeromycetes</taxon>
        <taxon>Glomerales</taxon>
        <taxon>Glomeraceae</taxon>
        <taxon>Rhizophagus</taxon>
    </lineage>
</organism>
<sequence length="464" mass="54655">MYKLNRDVLYSIFIELRNDKNALHSCLLVNKTWCEIVISILWRNPWKYLNYRKRKILLDVIISHLPDESRNKLEDQQTSLSLYKKPFFNYIDFCKHLNLNAIKELIMDSGMWVVYDEIIHLFMNENTSFTHLHIPKNFDYQIQLIPGIERCISKIEFVSCYTNIGENILCGLIEMCKSIREIEIVINVKNNDRVAKLIRSSENLINVHFLTNYAGKIRDESFWEILEDSLIKHANSIQHLKINKQLTTQILSYLVNLKSLELKGNHCDETWNCLNNLSLPHLEILRVNNYIPVMSLGDLIENTGESLTEISIENMCYTDYDNKRLIQAIYTKCLVLKYLKIEIKNDDIIELGKLLKNCQCLEGLIIIGNSDFNWNRCFETLAKSSPPNLFMFKFKNLSNLNKHMSLKLFFECWKGRSPLNPMILQFMTVQPVSLRNKNLIEIYKAEGVIKKFANHIYNKDFEWD</sequence>
<dbReference type="Gene3D" id="3.80.10.10">
    <property type="entry name" value="Ribonuclease Inhibitor"/>
    <property type="match status" value="1"/>
</dbReference>
<name>A0A2Z6RR63_9GLOM</name>